<keyword evidence="3" id="KW-1185">Reference proteome</keyword>
<gene>
    <name evidence="2" type="ORF">ACFQ16_21555</name>
</gene>
<protein>
    <recommendedName>
        <fullName evidence="4">YbaB/EbfC DNA-binding family protein</fullName>
    </recommendedName>
</protein>
<sequence>MTYGREGTDDWEFEDAVLSEFEDPVSLNGPARGDDVPSDDGNGGADADDAHPVLVHVTESGIVTSVSLAPNWKRSVDPRELGATVVAAANTAVMQAFADQDARADASARRPCEGGWLPGRNA</sequence>
<dbReference type="EMBL" id="JBHTIW010000020">
    <property type="protein sequence ID" value="MFD0922339.1"/>
    <property type="molecule type" value="Genomic_DNA"/>
</dbReference>
<organism evidence="2 3">
    <name type="scientific">Saccharopolyspora rosea</name>
    <dbReference type="NCBI Taxonomy" id="524884"/>
    <lineage>
        <taxon>Bacteria</taxon>
        <taxon>Bacillati</taxon>
        <taxon>Actinomycetota</taxon>
        <taxon>Actinomycetes</taxon>
        <taxon>Pseudonocardiales</taxon>
        <taxon>Pseudonocardiaceae</taxon>
        <taxon>Saccharopolyspora</taxon>
    </lineage>
</organism>
<name>A0ABW3FWV8_9PSEU</name>
<accession>A0ABW3FWV8</accession>
<evidence type="ECO:0000313" key="2">
    <source>
        <dbReference type="EMBL" id="MFD0922339.1"/>
    </source>
</evidence>
<evidence type="ECO:0000256" key="1">
    <source>
        <dbReference type="SAM" id="MobiDB-lite"/>
    </source>
</evidence>
<reference evidence="3" key="1">
    <citation type="journal article" date="2019" name="Int. J. Syst. Evol. Microbiol.">
        <title>The Global Catalogue of Microorganisms (GCM) 10K type strain sequencing project: providing services to taxonomists for standard genome sequencing and annotation.</title>
        <authorList>
            <consortium name="The Broad Institute Genomics Platform"/>
            <consortium name="The Broad Institute Genome Sequencing Center for Infectious Disease"/>
            <person name="Wu L."/>
            <person name="Ma J."/>
        </authorList>
    </citation>
    <scope>NUCLEOTIDE SEQUENCE [LARGE SCALE GENOMIC DNA]</scope>
    <source>
        <strain evidence="3">CCUG 56401</strain>
    </source>
</reference>
<evidence type="ECO:0000313" key="3">
    <source>
        <dbReference type="Proteomes" id="UP001597018"/>
    </source>
</evidence>
<proteinExistence type="predicted"/>
<dbReference type="RefSeq" id="WP_345601681.1">
    <property type="nucleotide sequence ID" value="NZ_BAABLT010000045.1"/>
</dbReference>
<feature type="region of interest" description="Disordered" evidence="1">
    <location>
        <begin position="22"/>
        <end position="49"/>
    </location>
</feature>
<comment type="caution">
    <text evidence="2">The sequence shown here is derived from an EMBL/GenBank/DDBJ whole genome shotgun (WGS) entry which is preliminary data.</text>
</comment>
<evidence type="ECO:0008006" key="4">
    <source>
        <dbReference type="Google" id="ProtNLM"/>
    </source>
</evidence>
<dbReference type="Proteomes" id="UP001597018">
    <property type="component" value="Unassembled WGS sequence"/>
</dbReference>